<evidence type="ECO:0000256" key="2">
    <source>
        <dbReference type="SAM" id="Phobius"/>
    </source>
</evidence>
<organism evidence="5 6">
    <name type="scientific">Lientehia hominis</name>
    <dbReference type="NCBI Taxonomy" id="2897778"/>
    <lineage>
        <taxon>Bacteria</taxon>
        <taxon>Bacillati</taxon>
        <taxon>Bacillota</taxon>
        <taxon>Clostridia</taxon>
        <taxon>Lachnospirales</taxon>
        <taxon>Lachnospiraceae</taxon>
        <taxon>Lientehia</taxon>
    </lineage>
</organism>
<dbReference type="Pfam" id="PF23357">
    <property type="entry name" value="DUF7088"/>
    <property type="match status" value="1"/>
</dbReference>
<proteinExistence type="predicted"/>
<protein>
    <submittedName>
        <fullName evidence="5">GldG family protein</fullName>
    </submittedName>
</protein>
<keyword evidence="2" id="KW-0812">Transmembrane</keyword>
<keyword evidence="6" id="KW-1185">Reference proteome</keyword>
<feature type="region of interest" description="Disordered" evidence="1">
    <location>
        <begin position="383"/>
        <end position="416"/>
    </location>
</feature>
<evidence type="ECO:0000313" key="5">
    <source>
        <dbReference type="EMBL" id="MCD2493517.1"/>
    </source>
</evidence>
<feature type="transmembrane region" description="Helical" evidence="2">
    <location>
        <begin position="480"/>
        <end position="502"/>
    </location>
</feature>
<dbReference type="InterPro" id="IPR019196">
    <property type="entry name" value="ABC_transp_unknown"/>
</dbReference>
<accession>A0AAP2RJR7</accession>
<dbReference type="EMBL" id="JAJNOR010000009">
    <property type="protein sequence ID" value="MCD2493517.1"/>
    <property type="molecule type" value="Genomic_DNA"/>
</dbReference>
<feature type="transmembrane region" description="Helical" evidence="2">
    <location>
        <begin position="20"/>
        <end position="38"/>
    </location>
</feature>
<keyword evidence="2" id="KW-0472">Membrane</keyword>
<dbReference type="InterPro" id="IPR055396">
    <property type="entry name" value="DUF7088"/>
</dbReference>
<feature type="domain" description="DUF7088" evidence="4">
    <location>
        <begin position="52"/>
        <end position="131"/>
    </location>
</feature>
<feature type="domain" description="ABC-type uncharacterised transport system" evidence="3">
    <location>
        <begin position="180"/>
        <end position="447"/>
    </location>
</feature>
<comment type="caution">
    <text evidence="5">The sequence shown here is derived from an EMBL/GenBank/DDBJ whole genome shotgun (WGS) entry which is preliminary data.</text>
</comment>
<feature type="compositionally biased region" description="Acidic residues" evidence="1">
    <location>
        <begin position="387"/>
        <end position="406"/>
    </location>
</feature>
<sequence>MKRPNIKWNKKNIKHGSYSLVWAAAVIAIIIILNLIVAELPSKFTSKDMTANQYYTLSDQSKDMLKGVSKDVTIYKLTDDGSTDNMVENLLEQYKSYSGHIKVVEKDLVKYPTFAGNYTSDTLKAGSLIVECGEKSRVISSSDLYETSYDSSTYQAYTSGFDGEGQITSAVAYVTSEEIPKIYVLEGHSEGELSTELTGQIEKENIDVESLSLVSRTSIPEDAAALLINSPQKDFSDEETAMILDYLKQGGKAFITSTYTGEVLPNFNSILEYYGVAPMDSMVGEGDSNYYHPQSSFYLLPGIQSSTLTSSLTSANRRVFTFISQGIETLDSKRETVDITSLLKTSDSAYAKIDAVNMTTTEKEKGDIDGPFDLGVLITEKLSGSEESSEGSTEDSEDGSTDEPDGEGTGTEGTGEETKIVYFGSGYLLEEQMDNIVSGGNYELVMNCLSSLVDHETTVAIPAKSLETEYLTMTAANVNWWSIIMVAVLPIASVASGGVIWYRRRKR</sequence>
<evidence type="ECO:0000259" key="4">
    <source>
        <dbReference type="Pfam" id="PF23357"/>
    </source>
</evidence>
<evidence type="ECO:0000256" key="1">
    <source>
        <dbReference type="SAM" id="MobiDB-lite"/>
    </source>
</evidence>
<dbReference type="Pfam" id="PF09822">
    <property type="entry name" value="ABC_transp_aux"/>
    <property type="match status" value="1"/>
</dbReference>
<dbReference type="RefSeq" id="WP_231063366.1">
    <property type="nucleotide sequence ID" value="NZ_JAJNOR010000009.1"/>
</dbReference>
<evidence type="ECO:0000259" key="3">
    <source>
        <dbReference type="Pfam" id="PF09822"/>
    </source>
</evidence>
<dbReference type="AlphaFoldDB" id="A0AAP2RJR7"/>
<gene>
    <name evidence="5" type="ORF">LQE92_12920</name>
</gene>
<dbReference type="Proteomes" id="UP001299265">
    <property type="component" value="Unassembled WGS sequence"/>
</dbReference>
<evidence type="ECO:0000313" key="6">
    <source>
        <dbReference type="Proteomes" id="UP001299265"/>
    </source>
</evidence>
<keyword evidence="2" id="KW-1133">Transmembrane helix</keyword>
<reference evidence="5 6" key="1">
    <citation type="submission" date="2021-11" db="EMBL/GenBank/DDBJ databases">
        <title>Lacrimispora sp. nov. NSJ-141 isolated from human feces.</title>
        <authorList>
            <person name="Abdugheni R."/>
        </authorList>
    </citation>
    <scope>NUCLEOTIDE SEQUENCE [LARGE SCALE GENOMIC DNA]</scope>
    <source>
        <strain evidence="5 6">NSJ-141</strain>
    </source>
</reference>
<name>A0AAP2RJR7_9FIRM</name>